<keyword evidence="3" id="KW-1185">Reference proteome</keyword>
<sequence>MDANVQRTAANAGKDDYRKFVQSLTSAAGFEQSATPADGETLDFTDDDEDEED</sequence>
<name>A0ABV7E2Z3_9RHOB</name>
<feature type="region of interest" description="Disordered" evidence="1">
    <location>
        <begin position="28"/>
        <end position="53"/>
    </location>
</feature>
<dbReference type="RefSeq" id="WP_197644637.1">
    <property type="nucleotide sequence ID" value="NZ_JAEACP010000012.1"/>
</dbReference>
<organism evidence="2 3">
    <name type="scientific">Tabrizicola soli</name>
    <dbReference type="NCBI Taxonomy" id="2185115"/>
    <lineage>
        <taxon>Bacteria</taxon>
        <taxon>Pseudomonadati</taxon>
        <taxon>Pseudomonadota</taxon>
        <taxon>Alphaproteobacteria</taxon>
        <taxon>Rhodobacterales</taxon>
        <taxon>Paracoccaceae</taxon>
        <taxon>Tabrizicola</taxon>
    </lineage>
</organism>
<evidence type="ECO:0000313" key="2">
    <source>
        <dbReference type="EMBL" id="MFC3088528.1"/>
    </source>
</evidence>
<evidence type="ECO:0000313" key="3">
    <source>
        <dbReference type="Proteomes" id="UP001595445"/>
    </source>
</evidence>
<protein>
    <submittedName>
        <fullName evidence="2">Uncharacterized protein</fullName>
    </submittedName>
</protein>
<dbReference type="Proteomes" id="UP001595445">
    <property type="component" value="Unassembled WGS sequence"/>
</dbReference>
<feature type="compositionally biased region" description="Acidic residues" evidence="1">
    <location>
        <begin position="40"/>
        <end position="53"/>
    </location>
</feature>
<evidence type="ECO:0000256" key="1">
    <source>
        <dbReference type="SAM" id="MobiDB-lite"/>
    </source>
</evidence>
<dbReference type="EMBL" id="JBHRSM010000053">
    <property type="protein sequence ID" value="MFC3088528.1"/>
    <property type="molecule type" value="Genomic_DNA"/>
</dbReference>
<comment type="caution">
    <text evidence="2">The sequence shown here is derived from an EMBL/GenBank/DDBJ whole genome shotgun (WGS) entry which is preliminary data.</text>
</comment>
<gene>
    <name evidence="2" type="ORF">ACFOD6_21020</name>
</gene>
<reference evidence="3" key="1">
    <citation type="journal article" date="2019" name="Int. J. Syst. Evol. Microbiol.">
        <title>The Global Catalogue of Microorganisms (GCM) 10K type strain sequencing project: providing services to taxonomists for standard genome sequencing and annotation.</title>
        <authorList>
            <consortium name="The Broad Institute Genomics Platform"/>
            <consortium name="The Broad Institute Genome Sequencing Center for Infectious Disease"/>
            <person name="Wu L."/>
            <person name="Ma J."/>
        </authorList>
    </citation>
    <scope>NUCLEOTIDE SEQUENCE [LARGE SCALE GENOMIC DNA]</scope>
    <source>
        <strain evidence="3">KCTC 62102</strain>
    </source>
</reference>
<proteinExistence type="predicted"/>
<accession>A0ABV7E2Z3</accession>